<evidence type="ECO:0000313" key="15">
    <source>
        <dbReference type="EMBL" id="KAF7731801.1"/>
    </source>
</evidence>
<feature type="compositionally biased region" description="Low complexity" evidence="12">
    <location>
        <begin position="48"/>
        <end position="60"/>
    </location>
</feature>
<feature type="region of interest" description="Disordered" evidence="12">
    <location>
        <begin position="391"/>
        <end position="412"/>
    </location>
</feature>
<proteinExistence type="predicted"/>
<dbReference type="Proteomes" id="UP000605846">
    <property type="component" value="Unassembled WGS sequence"/>
</dbReference>
<keyword evidence="7" id="KW-0630">Potassium</keyword>
<evidence type="ECO:0000256" key="10">
    <source>
        <dbReference type="ARBA" id="ARBA00023136"/>
    </source>
</evidence>
<evidence type="ECO:0000256" key="1">
    <source>
        <dbReference type="ARBA" id="ARBA00004141"/>
    </source>
</evidence>
<evidence type="ECO:0000256" key="4">
    <source>
        <dbReference type="ARBA" id="ARBA00022692"/>
    </source>
</evidence>
<keyword evidence="10 13" id="KW-0472">Membrane</keyword>
<feature type="transmembrane region" description="Helical" evidence="13">
    <location>
        <begin position="244"/>
        <end position="262"/>
    </location>
</feature>
<evidence type="ECO:0000256" key="3">
    <source>
        <dbReference type="ARBA" id="ARBA00022538"/>
    </source>
</evidence>
<gene>
    <name evidence="15" type="ORF">EC973_008316</name>
</gene>
<reference evidence="15" key="1">
    <citation type="submission" date="2020-01" db="EMBL/GenBank/DDBJ databases">
        <title>Genome Sequencing of Three Apophysomyces-Like Fungal Strains Confirms a Novel Fungal Genus in the Mucoromycota with divergent Burkholderia-like Endosymbiotic Bacteria.</title>
        <authorList>
            <person name="Stajich J.E."/>
            <person name="Macias A.M."/>
            <person name="Carter-House D."/>
            <person name="Lovett B."/>
            <person name="Kasson L.R."/>
            <person name="Berry K."/>
            <person name="Grigoriev I."/>
            <person name="Chang Y."/>
            <person name="Spatafora J."/>
            <person name="Kasson M.T."/>
        </authorList>
    </citation>
    <scope>NUCLEOTIDE SEQUENCE</scope>
    <source>
        <strain evidence="15">NRRL A-21654</strain>
    </source>
</reference>
<dbReference type="EMBL" id="JABAYA010000007">
    <property type="protein sequence ID" value="KAF7731801.1"/>
    <property type="molecule type" value="Genomic_DNA"/>
</dbReference>
<keyword evidence="8 13" id="KW-1133">Transmembrane helix</keyword>
<feature type="transmembrane region" description="Helical" evidence="13">
    <location>
        <begin position="166"/>
        <end position="186"/>
    </location>
</feature>
<dbReference type="FunFam" id="1.10.287.70:FF:000097">
    <property type="entry name" value="Potassium voltage-gated channel subfamily G member 3"/>
    <property type="match status" value="1"/>
</dbReference>
<dbReference type="Pfam" id="PF00520">
    <property type="entry name" value="Ion_trans"/>
    <property type="match status" value="1"/>
</dbReference>
<evidence type="ECO:0000259" key="14">
    <source>
        <dbReference type="Pfam" id="PF00520"/>
    </source>
</evidence>
<feature type="region of interest" description="Disordered" evidence="12">
    <location>
        <begin position="453"/>
        <end position="478"/>
    </location>
</feature>
<feature type="transmembrane region" description="Helical" evidence="13">
    <location>
        <begin position="130"/>
        <end position="151"/>
    </location>
</feature>
<evidence type="ECO:0000256" key="2">
    <source>
        <dbReference type="ARBA" id="ARBA00022448"/>
    </source>
</evidence>
<evidence type="ECO:0000256" key="11">
    <source>
        <dbReference type="ARBA" id="ARBA00023303"/>
    </source>
</evidence>
<keyword evidence="4 13" id="KW-0812">Transmembrane</keyword>
<feature type="transmembrane region" description="Helical" evidence="13">
    <location>
        <begin position="343"/>
        <end position="364"/>
    </location>
</feature>
<keyword evidence="6" id="KW-0851">Voltage-gated channel</keyword>
<dbReference type="GO" id="GO:0008076">
    <property type="term" value="C:voltage-gated potassium channel complex"/>
    <property type="evidence" value="ECO:0007669"/>
    <property type="project" value="InterPro"/>
</dbReference>
<dbReference type="AlphaFoldDB" id="A0A8H7EVC9"/>
<comment type="subcellular location">
    <subcellularLocation>
        <location evidence="1">Membrane</location>
        <topology evidence="1">Multi-pass membrane protein</topology>
    </subcellularLocation>
</comment>
<dbReference type="InterPro" id="IPR005821">
    <property type="entry name" value="Ion_trans_dom"/>
</dbReference>
<keyword evidence="3" id="KW-0633">Potassium transport</keyword>
<organism evidence="15 16">
    <name type="scientific">Apophysomyces ossiformis</name>
    <dbReference type="NCBI Taxonomy" id="679940"/>
    <lineage>
        <taxon>Eukaryota</taxon>
        <taxon>Fungi</taxon>
        <taxon>Fungi incertae sedis</taxon>
        <taxon>Mucoromycota</taxon>
        <taxon>Mucoromycotina</taxon>
        <taxon>Mucoromycetes</taxon>
        <taxon>Mucorales</taxon>
        <taxon>Mucorineae</taxon>
        <taxon>Mucoraceae</taxon>
        <taxon>Apophysomyces</taxon>
    </lineage>
</organism>
<evidence type="ECO:0000256" key="7">
    <source>
        <dbReference type="ARBA" id="ARBA00022958"/>
    </source>
</evidence>
<keyword evidence="16" id="KW-1185">Reference proteome</keyword>
<evidence type="ECO:0000256" key="12">
    <source>
        <dbReference type="SAM" id="MobiDB-lite"/>
    </source>
</evidence>
<feature type="domain" description="Ion transport" evidence="14">
    <location>
        <begin position="132"/>
        <end position="367"/>
    </location>
</feature>
<dbReference type="InterPro" id="IPR027359">
    <property type="entry name" value="Volt_channel_dom_sf"/>
</dbReference>
<comment type="caution">
    <text evidence="15">The sequence shown here is derived from an EMBL/GenBank/DDBJ whole genome shotgun (WGS) entry which is preliminary data.</text>
</comment>
<feature type="region of interest" description="Disordered" evidence="12">
    <location>
        <begin position="15"/>
        <end position="62"/>
    </location>
</feature>
<feature type="compositionally biased region" description="Basic and acidic residues" evidence="12">
    <location>
        <begin position="91"/>
        <end position="103"/>
    </location>
</feature>
<feature type="transmembrane region" description="Helical" evidence="13">
    <location>
        <begin position="310"/>
        <end position="331"/>
    </location>
</feature>
<keyword evidence="11" id="KW-0407">Ion channel</keyword>
<keyword evidence="9" id="KW-0406">Ion transport</keyword>
<feature type="region of interest" description="Disordered" evidence="12">
    <location>
        <begin position="81"/>
        <end position="106"/>
    </location>
</feature>
<dbReference type="PANTHER" id="PTHR11537">
    <property type="entry name" value="VOLTAGE-GATED POTASSIUM CHANNEL"/>
    <property type="match status" value="1"/>
</dbReference>
<evidence type="ECO:0000256" key="9">
    <source>
        <dbReference type="ARBA" id="ARBA00023065"/>
    </source>
</evidence>
<name>A0A8H7EVC9_9FUNG</name>
<evidence type="ECO:0000256" key="13">
    <source>
        <dbReference type="SAM" id="Phobius"/>
    </source>
</evidence>
<dbReference type="GO" id="GO:0005249">
    <property type="term" value="F:voltage-gated potassium channel activity"/>
    <property type="evidence" value="ECO:0007669"/>
    <property type="project" value="InterPro"/>
</dbReference>
<evidence type="ECO:0000313" key="16">
    <source>
        <dbReference type="Proteomes" id="UP000605846"/>
    </source>
</evidence>
<evidence type="ECO:0000256" key="6">
    <source>
        <dbReference type="ARBA" id="ARBA00022882"/>
    </source>
</evidence>
<evidence type="ECO:0000256" key="8">
    <source>
        <dbReference type="ARBA" id="ARBA00022989"/>
    </source>
</evidence>
<dbReference type="OrthoDB" id="415460at2759"/>
<dbReference type="Gene3D" id="1.10.287.70">
    <property type="match status" value="1"/>
</dbReference>
<feature type="compositionally biased region" description="Polar residues" evidence="12">
    <location>
        <begin position="467"/>
        <end position="478"/>
    </location>
</feature>
<protein>
    <recommendedName>
        <fullName evidence="14">Ion transport domain-containing protein</fullName>
    </recommendedName>
</protein>
<sequence>MGLFRTKSAKFAKINNEEGSIADDANAIEMSMAEDLENEKTSSNDRQPASPSATMAAPSARQHLGQRADGWISLSALVNNGQRQTPLDNDPPEHDEHHHHSPEDATALDITNDLKRQLYLLLEEPSSSNAAFWINVIVSVLIVLSAVMTTIETIPAFRSKESNRVWFNLESTMVALFTFEYLLRVFAHSDSLRMLRRFILSPLSIIDFISIVPFYIELLAKRDTTYEFRFTILRLFRLLRLFKTYKYSNAIIMTIEVMVVALRRSSDALSALFFFLVTCVVLFSTLLYFAERGVWDETLETFVNPDGNPSSFDSIPAAFWFVLVTITTTGYGDMVPSTFIGKLVTFPAMMFGVLLIALPSIIVGRNFTVVWESMRRRQYYNTYVLANRTTDEDEEGWDRMDPPQAPPPPATAFVPNLDTNEEILKQLQALTTLAQQNQEAIQYIMNILAEQNKSVKPSKGKQAVVGTGTTQTRDSIDL</sequence>
<dbReference type="PRINTS" id="PR00169">
    <property type="entry name" value="KCHANNEL"/>
</dbReference>
<dbReference type="SUPFAM" id="SSF81324">
    <property type="entry name" value="Voltage-gated potassium channels"/>
    <property type="match status" value="1"/>
</dbReference>
<dbReference type="Gene3D" id="1.20.120.350">
    <property type="entry name" value="Voltage-gated potassium channels. Chain C"/>
    <property type="match status" value="1"/>
</dbReference>
<keyword evidence="5" id="KW-0631">Potassium channel</keyword>
<accession>A0A8H7EVC9</accession>
<dbReference type="InterPro" id="IPR028325">
    <property type="entry name" value="VG_K_chnl"/>
</dbReference>
<feature type="transmembrane region" description="Helical" evidence="13">
    <location>
        <begin position="198"/>
        <end position="216"/>
    </location>
</feature>
<evidence type="ECO:0000256" key="5">
    <source>
        <dbReference type="ARBA" id="ARBA00022826"/>
    </source>
</evidence>
<keyword evidence="2" id="KW-0813">Transport</keyword>
<feature type="transmembrane region" description="Helical" evidence="13">
    <location>
        <begin position="269"/>
        <end position="290"/>
    </location>
</feature>
<dbReference type="PANTHER" id="PTHR11537:SF254">
    <property type="entry name" value="POTASSIUM VOLTAGE-GATED CHANNEL PROTEIN SHAB"/>
    <property type="match status" value="1"/>
</dbReference>
<dbReference type="GO" id="GO:0001508">
    <property type="term" value="P:action potential"/>
    <property type="evidence" value="ECO:0007669"/>
    <property type="project" value="TreeGrafter"/>
</dbReference>